<comment type="caution">
    <text evidence="6">The sequence shown here is derived from an EMBL/GenBank/DDBJ whole genome shotgun (WGS) entry which is preliminary data.</text>
</comment>
<dbReference type="PANTHER" id="PTHR43095:SF2">
    <property type="entry name" value="GLUCONOKINASE"/>
    <property type="match status" value="1"/>
</dbReference>
<dbReference type="Pfam" id="PF00370">
    <property type="entry name" value="FGGY_N"/>
    <property type="match status" value="1"/>
</dbReference>
<dbReference type="EMBL" id="VNIK02000007">
    <property type="protein sequence ID" value="KAB5487507.1"/>
    <property type="molecule type" value="Genomic_DNA"/>
</dbReference>
<reference evidence="6" key="1">
    <citation type="submission" date="2019-10" db="EMBL/GenBank/DDBJ databases">
        <title>Muricauda hadale sp. nov., a piezophilic bacterium isolated from hadopelagic water of the Mariana Trench.</title>
        <authorList>
            <person name="Wei Y."/>
        </authorList>
    </citation>
    <scope>NUCLEOTIDE SEQUENCE [LARGE SCALE GENOMIC DNA]</scope>
    <source>
        <strain evidence="6">MT-229</strain>
    </source>
</reference>
<dbReference type="CDD" id="cd07783">
    <property type="entry name" value="ASKHA_NBD_FGGY_SePSK_AtXK1-like"/>
    <property type="match status" value="1"/>
</dbReference>
<dbReference type="GO" id="GO:0005975">
    <property type="term" value="P:carbohydrate metabolic process"/>
    <property type="evidence" value="ECO:0007669"/>
    <property type="project" value="InterPro"/>
</dbReference>
<feature type="domain" description="Carbohydrate kinase FGGY C-terminal" evidence="5">
    <location>
        <begin position="257"/>
        <end position="430"/>
    </location>
</feature>
<dbReference type="OrthoDB" id="9805576at2"/>
<dbReference type="Proteomes" id="UP000319204">
    <property type="component" value="Unassembled WGS sequence"/>
</dbReference>
<evidence type="ECO:0000259" key="4">
    <source>
        <dbReference type="Pfam" id="PF00370"/>
    </source>
</evidence>
<dbReference type="InterPro" id="IPR018484">
    <property type="entry name" value="FGGY_N"/>
</dbReference>
<dbReference type="InterPro" id="IPR000577">
    <property type="entry name" value="Carb_kinase_FGGY"/>
</dbReference>
<evidence type="ECO:0000256" key="1">
    <source>
        <dbReference type="ARBA" id="ARBA00009156"/>
    </source>
</evidence>
<evidence type="ECO:0000256" key="3">
    <source>
        <dbReference type="ARBA" id="ARBA00022777"/>
    </source>
</evidence>
<comment type="similarity">
    <text evidence="1">Belongs to the FGGY kinase family.</text>
</comment>
<organism evidence="6 7">
    <name type="scientific">Flagellimonas hadalis</name>
    <dbReference type="NCBI Taxonomy" id="2597517"/>
    <lineage>
        <taxon>Bacteria</taxon>
        <taxon>Pseudomonadati</taxon>
        <taxon>Bacteroidota</taxon>
        <taxon>Flavobacteriia</taxon>
        <taxon>Flavobacteriales</taxon>
        <taxon>Flavobacteriaceae</taxon>
        <taxon>Flagellimonas</taxon>
    </lineage>
</organism>
<evidence type="ECO:0000313" key="7">
    <source>
        <dbReference type="Proteomes" id="UP000319204"/>
    </source>
</evidence>
<evidence type="ECO:0000256" key="2">
    <source>
        <dbReference type="ARBA" id="ARBA00022679"/>
    </source>
</evidence>
<dbReference type="Pfam" id="PF02782">
    <property type="entry name" value="FGGY_C"/>
    <property type="match status" value="1"/>
</dbReference>
<dbReference type="GO" id="GO:0016301">
    <property type="term" value="F:kinase activity"/>
    <property type="evidence" value="ECO:0007669"/>
    <property type="project" value="UniProtKB-KW"/>
</dbReference>
<keyword evidence="3 6" id="KW-0418">Kinase</keyword>
<sequence>MEPYFLGIDIGTQGARVALIDVTGNLLAKNEVDFPLDKNSREEQSPLHWWEACLGSLQKLVKDVKGELDVDKIVAISVTSTSGTVIPLDSSNEPLHNALMYSDQRAKDAAKICISAAKEHDDERYTSFGTSSGLAKILWFTEEYPDKTKKINKWAHAADFITGKLSGTWGVTDYTNAFKSGYDVLNYEWPSFLFDKLGLKPSWFPEVVASGEVVGQLDHGVAELLGLSPAIKVTAGITDGCASQIASGAMKPGNWNTTIGTTMVIKGVTKEEIKDPLGRLYCHRHPSGFWMPGGASNTGADWVTNEFSDNLIELNQNAASLIPSNLLAYPLRQKGERFPFVAENARGFEPEGRSKLERFVANMEGVAYVERYAYEMIEDLSGEPVNGVFTAGGGSNSDVWLRIRANVMNKPIYRMKHVSGAVGAAILAASKTYFDSITESANAMTQIDVQVNPSQDLTESYELGYRRFLETLMEKGYIPKEKKYA</sequence>
<evidence type="ECO:0000259" key="5">
    <source>
        <dbReference type="Pfam" id="PF02782"/>
    </source>
</evidence>
<dbReference type="Gene3D" id="3.30.420.40">
    <property type="match status" value="2"/>
</dbReference>
<dbReference type="PANTHER" id="PTHR43095">
    <property type="entry name" value="SUGAR KINASE"/>
    <property type="match status" value="1"/>
</dbReference>
<gene>
    <name evidence="6" type="ORF">FOT42_011125</name>
</gene>
<accession>A0A5N5IP12</accession>
<keyword evidence="7" id="KW-1185">Reference proteome</keyword>
<dbReference type="AlphaFoldDB" id="A0A5N5IP12"/>
<feature type="domain" description="Carbohydrate kinase FGGY N-terminal" evidence="4">
    <location>
        <begin position="4"/>
        <end position="244"/>
    </location>
</feature>
<dbReference type="RefSeq" id="WP_151890651.1">
    <property type="nucleotide sequence ID" value="NZ_VNIK02000007.1"/>
</dbReference>
<dbReference type="InterPro" id="IPR050406">
    <property type="entry name" value="FGGY_Carb_Kinase"/>
</dbReference>
<proteinExistence type="inferred from homology"/>
<dbReference type="InterPro" id="IPR018485">
    <property type="entry name" value="FGGY_C"/>
</dbReference>
<protein>
    <submittedName>
        <fullName evidence="6">FGGY-family carbohydrate kinase</fullName>
    </submittedName>
</protein>
<dbReference type="InterPro" id="IPR043129">
    <property type="entry name" value="ATPase_NBD"/>
</dbReference>
<dbReference type="PIRSF" id="PIRSF000538">
    <property type="entry name" value="GlpK"/>
    <property type="match status" value="1"/>
</dbReference>
<evidence type="ECO:0000313" key="6">
    <source>
        <dbReference type="EMBL" id="KAB5487507.1"/>
    </source>
</evidence>
<name>A0A5N5IP12_9FLAO</name>
<keyword evidence="2" id="KW-0808">Transferase</keyword>
<dbReference type="SUPFAM" id="SSF53067">
    <property type="entry name" value="Actin-like ATPase domain"/>
    <property type="match status" value="2"/>
</dbReference>